<feature type="transmembrane region" description="Helical" evidence="10">
    <location>
        <begin position="195"/>
        <end position="217"/>
    </location>
</feature>
<dbReference type="FunFam" id="3.40.50.300:FF:000997">
    <property type="entry name" value="Multidrug resistance-associated protein 1"/>
    <property type="match status" value="1"/>
</dbReference>
<evidence type="ECO:0000256" key="2">
    <source>
        <dbReference type="ARBA" id="ARBA00022448"/>
    </source>
</evidence>
<dbReference type="GO" id="GO:0005524">
    <property type="term" value="F:ATP binding"/>
    <property type="evidence" value="ECO:0007669"/>
    <property type="project" value="UniProtKB-KW"/>
</dbReference>
<keyword evidence="4" id="KW-0677">Repeat</keyword>
<evidence type="ECO:0000256" key="3">
    <source>
        <dbReference type="ARBA" id="ARBA00022692"/>
    </source>
</evidence>
<dbReference type="Pfam" id="PF00664">
    <property type="entry name" value="ABC_membrane"/>
    <property type="match status" value="2"/>
</dbReference>
<dbReference type="FunFam" id="1.20.1560.10:FF:000013">
    <property type="entry name" value="ABC transporter C family member 2"/>
    <property type="match status" value="1"/>
</dbReference>
<feature type="transmembrane region" description="Helical" evidence="10">
    <location>
        <begin position="223"/>
        <end position="245"/>
    </location>
</feature>
<dbReference type="GO" id="GO:0005774">
    <property type="term" value="C:vacuolar membrane"/>
    <property type="evidence" value="ECO:0007669"/>
    <property type="project" value="UniProtKB-SubCell"/>
</dbReference>
<evidence type="ECO:0000256" key="6">
    <source>
        <dbReference type="ARBA" id="ARBA00022840"/>
    </source>
</evidence>
<dbReference type="PROSITE" id="PS00211">
    <property type="entry name" value="ABC_TRANSPORTER_1"/>
    <property type="match status" value="2"/>
</dbReference>
<evidence type="ECO:0000259" key="11">
    <source>
        <dbReference type="PROSITE" id="PS50893"/>
    </source>
</evidence>
<dbReference type="FunFam" id="3.40.50.300:FF:000630">
    <property type="entry name" value="ATP-binding cassette (ABC) transporter, putative"/>
    <property type="match status" value="1"/>
</dbReference>
<feature type="transmembrane region" description="Helical" evidence="10">
    <location>
        <begin position="861"/>
        <end position="894"/>
    </location>
</feature>
<feature type="transmembrane region" description="Helical" evidence="10">
    <location>
        <begin position="684"/>
        <end position="707"/>
    </location>
</feature>
<dbReference type="PANTHER" id="PTHR24223">
    <property type="entry name" value="ATP-BINDING CASSETTE SUB-FAMILY C"/>
    <property type="match status" value="1"/>
</dbReference>
<keyword evidence="2" id="KW-0813">Transport</keyword>
<evidence type="ECO:0000256" key="5">
    <source>
        <dbReference type="ARBA" id="ARBA00022741"/>
    </source>
</evidence>
<evidence type="ECO:0000256" key="7">
    <source>
        <dbReference type="ARBA" id="ARBA00022989"/>
    </source>
</evidence>
<evidence type="ECO:0000313" key="14">
    <source>
        <dbReference type="Proteomes" id="UP001162131"/>
    </source>
</evidence>
<reference evidence="13" key="1">
    <citation type="submission" date="2021-09" db="EMBL/GenBank/DDBJ databases">
        <authorList>
            <consortium name="AG Swart"/>
            <person name="Singh M."/>
            <person name="Singh A."/>
            <person name="Seah K."/>
            <person name="Emmerich C."/>
        </authorList>
    </citation>
    <scope>NUCLEOTIDE SEQUENCE</scope>
    <source>
        <strain evidence="13">ATCC30299</strain>
    </source>
</reference>
<dbReference type="InterPro" id="IPR003593">
    <property type="entry name" value="AAA+_ATPase"/>
</dbReference>
<evidence type="ECO:0000313" key="13">
    <source>
        <dbReference type="EMBL" id="CAG9322899.1"/>
    </source>
</evidence>
<dbReference type="Gene3D" id="1.20.1560.10">
    <property type="entry name" value="ABC transporter type 1, transmembrane domain"/>
    <property type="match status" value="2"/>
</dbReference>
<dbReference type="GO" id="GO:0016887">
    <property type="term" value="F:ATP hydrolysis activity"/>
    <property type="evidence" value="ECO:0007669"/>
    <property type="project" value="InterPro"/>
</dbReference>
<dbReference type="AlphaFoldDB" id="A0AAU9J3X9"/>
<dbReference type="InterPro" id="IPR036640">
    <property type="entry name" value="ABC1_TM_sf"/>
</dbReference>
<organism evidence="13 14">
    <name type="scientific">Blepharisma stoltei</name>
    <dbReference type="NCBI Taxonomy" id="1481888"/>
    <lineage>
        <taxon>Eukaryota</taxon>
        <taxon>Sar</taxon>
        <taxon>Alveolata</taxon>
        <taxon>Ciliophora</taxon>
        <taxon>Postciliodesmatophora</taxon>
        <taxon>Heterotrichea</taxon>
        <taxon>Heterotrichida</taxon>
        <taxon>Blepharismidae</taxon>
        <taxon>Blepharisma</taxon>
    </lineage>
</organism>
<evidence type="ECO:0000256" key="1">
    <source>
        <dbReference type="ARBA" id="ARBA00004128"/>
    </source>
</evidence>
<dbReference type="SUPFAM" id="SSF52540">
    <property type="entry name" value="P-loop containing nucleoside triphosphate hydrolases"/>
    <property type="match status" value="2"/>
</dbReference>
<dbReference type="Pfam" id="PF00005">
    <property type="entry name" value="ABC_tran"/>
    <property type="match status" value="2"/>
</dbReference>
<feature type="transmembrane region" description="Helical" evidence="10">
    <location>
        <begin position="123"/>
        <end position="143"/>
    </location>
</feature>
<feature type="domain" description="ABC transmembrane type-1" evidence="12">
    <location>
        <begin position="89"/>
        <end position="365"/>
    </location>
</feature>
<protein>
    <submittedName>
        <fullName evidence="13">Uncharacterized protein</fullName>
    </submittedName>
</protein>
<comment type="subcellular location">
    <subcellularLocation>
        <location evidence="1">Vacuole membrane</location>
        <topology evidence="1">Multi-pass membrane protein</topology>
    </subcellularLocation>
</comment>
<name>A0AAU9J3X9_9CILI</name>
<proteinExistence type="predicted"/>
<dbReference type="InterPro" id="IPR003439">
    <property type="entry name" value="ABC_transporter-like_ATP-bd"/>
</dbReference>
<evidence type="ECO:0000256" key="8">
    <source>
        <dbReference type="ARBA" id="ARBA00023136"/>
    </source>
</evidence>
<dbReference type="Proteomes" id="UP001162131">
    <property type="component" value="Unassembled WGS sequence"/>
</dbReference>
<dbReference type="CDD" id="cd18580">
    <property type="entry name" value="ABC_6TM_ABCC_D2"/>
    <property type="match status" value="1"/>
</dbReference>
<keyword evidence="7 10" id="KW-1133">Transmembrane helix</keyword>
<keyword evidence="8 10" id="KW-0472">Membrane</keyword>
<dbReference type="PROSITE" id="PS50893">
    <property type="entry name" value="ABC_TRANSPORTER_2"/>
    <property type="match status" value="2"/>
</dbReference>
<dbReference type="EMBL" id="CAJZBQ010000033">
    <property type="protein sequence ID" value="CAG9322899.1"/>
    <property type="molecule type" value="Genomic_DNA"/>
</dbReference>
<evidence type="ECO:0000256" key="4">
    <source>
        <dbReference type="ARBA" id="ARBA00022737"/>
    </source>
</evidence>
<dbReference type="InterPro" id="IPR050173">
    <property type="entry name" value="ABC_transporter_C-like"/>
</dbReference>
<keyword evidence="6" id="KW-0067">ATP-binding</keyword>
<feature type="transmembrane region" description="Helical" evidence="10">
    <location>
        <begin position="76"/>
        <end position="103"/>
    </location>
</feature>
<sequence length="1196" mass="134255">MELQPLNNLNQSSYTYFPARSTKKPGFFSMTFFTWVKSILDLSKKKDVTSDDTYPLPDEEKAENEELTQNLKKHKLFWAIILSNLKLILLSIFLGNACALLDLSAPLLIKWLISYIESEEKPLTTGVYILLAFSAIHILNQILKGRVKFNSKLIEIRVKNSLANAIYGKVLKASKVPEGLGVNVLEVDAEKIYSVFIDLGLFISCPVQAVLSIYLIYLQVGSAVFAGLGVLLMCLSLSYFSSSLLKKFQSKTMAIKDERIEMSSQLVRNIKIIKAYVWENFFKNLIHDIRKRELSSLKSYNLAYSGASYLFWSTPSLTAASVFVYYTQIMEKSLNPEVTFVTLSTLLILQDSLQEVPYILTSLILCFVSIKRVQKFLDVSELRQLPKGDTVEIKNCSFECEGKTLLNCINLNLKKNEFIAIVGPVGSGKSSLLNAIMGELKVESGEICVNDQIAYAPSLESWLQNDSLRNNILFGKPYNESWYMKVIDACCLSQDISSLPDKDFTEIGEKGINLSGGQKARVCLARAVYADKEIYLLDDPLSSVDNFVANSIMNNCFLNLLSNKTRILVTHRLNILDKVDRIIVLEDGKISQISEPATLSIQESLIEKDNSEPQEIPHEPKKLIEDEEKESGKVSSKVYKDYFKFSGGYTMLALTCLSVALWTTTRVSGDIVLKEWSSNPSDTSTLLVLYLCLRVGGSIFVPLRAIFLNYFLGNRASQNIHDKMIESFIRAPINLFYDVTPTGRILNRLSKDIDKIDATVPLVIGYTLVMLSEASAAIFMALIYFPHLVIALPLFIYFALKIKDAYLGASRELTRLEAISKSPILNHFSETLTGAKLIRAFKQTEVFHAKNYDLLNSNSRILYSLGACYCWINLYLGLLTSAFIFLLLCTIILLRYDLSAATVGLCLAYVIPLPIDMSYLIFDLAYLENSVISVERAEQYMNIPVEKPSQLQTDKNLFRWPENPSIEFRNVFMKYRPDTPYILKGVNFKIKGSKRIGFVGRTGSGKSSVFLALLRIVEIDKGIIFIDGVDISHIGLDKLRSAITLVPQDPLVFSSTLRKNLDPCQLKSDDEIKKALEEVNLSKFSIDHDIKGSGSNLSAGEKQLISIARAMLANTKVILFDEATAGVDQESDHEIQNLIKGKFFGCTILTIAHRLITVMESDFIIVMQDGIAAEIGSPEELSQKDSLFRKIKDQIH</sequence>
<feature type="region of interest" description="Disordered" evidence="9">
    <location>
        <begin position="610"/>
        <end position="629"/>
    </location>
</feature>
<dbReference type="InterPro" id="IPR011527">
    <property type="entry name" value="ABC1_TM_dom"/>
</dbReference>
<feature type="transmembrane region" description="Helical" evidence="10">
    <location>
        <begin position="642"/>
        <end position="664"/>
    </location>
</feature>
<dbReference type="SMART" id="SM00382">
    <property type="entry name" value="AAA"/>
    <property type="match status" value="2"/>
</dbReference>
<gene>
    <name evidence="13" type="ORF">BSTOLATCC_MIC32805</name>
</gene>
<dbReference type="InterPro" id="IPR044746">
    <property type="entry name" value="ABCC_6TM_D1"/>
</dbReference>
<keyword evidence="3 10" id="KW-0812">Transmembrane</keyword>
<dbReference type="CDD" id="cd18579">
    <property type="entry name" value="ABC_6TM_ABCC_D1"/>
    <property type="match status" value="1"/>
</dbReference>
<dbReference type="Gene3D" id="3.40.50.300">
    <property type="entry name" value="P-loop containing nucleotide triphosphate hydrolases"/>
    <property type="match status" value="2"/>
</dbReference>
<dbReference type="InterPro" id="IPR017871">
    <property type="entry name" value="ABC_transporter-like_CS"/>
</dbReference>
<feature type="transmembrane region" description="Helical" evidence="10">
    <location>
        <begin position="776"/>
        <end position="800"/>
    </location>
</feature>
<comment type="caution">
    <text evidence="13">The sequence shown here is derived from an EMBL/GenBank/DDBJ whole genome shotgun (WGS) entry which is preliminary data.</text>
</comment>
<dbReference type="CDD" id="cd03250">
    <property type="entry name" value="ABCC_MRP_domain1"/>
    <property type="match status" value="1"/>
</dbReference>
<feature type="transmembrane region" description="Helical" evidence="10">
    <location>
        <begin position="901"/>
        <end position="922"/>
    </location>
</feature>
<feature type="domain" description="ABC transporter" evidence="11">
    <location>
        <begin position="391"/>
        <end position="612"/>
    </location>
</feature>
<evidence type="ECO:0000256" key="9">
    <source>
        <dbReference type="SAM" id="MobiDB-lite"/>
    </source>
</evidence>
<feature type="compositionally biased region" description="Basic and acidic residues" evidence="9">
    <location>
        <begin position="610"/>
        <end position="624"/>
    </location>
</feature>
<dbReference type="InterPro" id="IPR044726">
    <property type="entry name" value="ABCC_6TM_D2"/>
</dbReference>
<evidence type="ECO:0000259" key="12">
    <source>
        <dbReference type="PROSITE" id="PS50929"/>
    </source>
</evidence>
<evidence type="ECO:0000256" key="10">
    <source>
        <dbReference type="SAM" id="Phobius"/>
    </source>
</evidence>
<dbReference type="PROSITE" id="PS50929">
    <property type="entry name" value="ABC_TM1F"/>
    <property type="match status" value="2"/>
</dbReference>
<accession>A0AAU9J3X9</accession>
<dbReference type="InterPro" id="IPR027417">
    <property type="entry name" value="P-loop_NTPase"/>
</dbReference>
<dbReference type="GO" id="GO:0140359">
    <property type="term" value="F:ABC-type transporter activity"/>
    <property type="evidence" value="ECO:0007669"/>
    <property type="project" value="InterPro"/>
</dbReference>
<feature type="domain" description="ABC transporter" evidence="11">
    <location>
        <begin position="966"/>
        <end position="1194"/>
    </location>
</feature>
<dbReference type="SUPFAM" id="SSF90123">
    <property type="entry name" value="ABC transporter transmembrane region"/>
    <property type="match status" value="2"/>
</dbReference>
<keyword evidence="14" id="KW-1185">Reference proteome</keyword>
<dbReference type="CDD" id="cd03244">
    <property type="entry name" value="ABCC_MRP_domain2"/>
    <property type="match status" value="1"/>
</dbReference>
<keyword evidence="5" id="KW-0547">Nucleotide-binding</keyword>
<dbReference type="PANTHER" id="PTHR24223:SF443">
    <property type="entry name" value="MULTIDRUG-RESISTANCE LIKE PROTEIN 1, ISOFORM I"/>
    <property type="match status" value="1"/>
</dbReference>
<feature type="domain" description="ABC transmembrane type-1" evidence="12">
    <location>
        <begin position="651"/>
        <end position="929"/>
    </location>
</feature>